<proteinExistence type="predicted"/>
<dbReference type="PANTHER" id="PTHR36151:SF3">
    <property type="entry name" value="ER-BOUND OXYGENASE MPAB_MPAB'_RUBBER OXYGENASE CATALYTIC DOMAIN-CONTAINING PROTEIN"/>
    <property type="match status" value="1"/>
</dbReference>
<sequence length="215" mass="24180">MLHPAVLAGVWDHSNFREDMHGRLRRTARFIAVTTYAHRHDGLAAIARVRAIHERIDGMLPNGTAYFASDPALLAWVHLTETSSFLQAWRRFANPGMKQAERDRYFAEMARIGHMLGADPVPMSEHEARRQINRTRGVLRNDERSSEVCRLLLAQQSAFPGGSMTRELLTRSAVDLLPFWARRMHGLSSSGPAFPLIGAATYGAAETIRWAFRSS</sequence>
<evidence type="ECO:0000259" key="1">
    <source>
        <dbReference type="Pfam" id="PF09995"/>
    </source>
</evidence>
<feature type="domain" description="ER-bound oxygenase mpaB/mpaB'/Rubber oxygenase catalytic" evidence="1">
    <location>
        <begin position="1"/>
        <end position="190"/>
    </location>
</feature>
<dbReference type="PANTHER" id="PTHR36151">
    <property type="entry name" value="BLR2777 PROTEIN"/>
    <property type="match status" value="1"/>
</dbReference>
<dbReference type="Pfam" id="PF09995">
    <property type="entry name" value="MPAB_Lcp_cat"/>
    <property type="match status" value="1"/>
</dbReference>
<dbReference type="InterPro" id="IPR018713">
    <property type="entry name" value="MPAB/Lcp_cat_dom"/>
</dbReference>
<evidence type="ECO:0000313" key="3">
    <source>
        <dbReference type="Proteomes" id="UP000032679"/>
    </source>
</evidence>
<dbReference type="AlphaFoldDB" id="A0A0D6MQH4"/>
<dbReference type="EMBL" id="BALE01000056">
    <property type="protein sequence ID" value="GAN55711.1"/>
    <property type="molecule type" value="Genomic_DNA"/>
</dbReference>
<evidence type="ECO:0000313" key="2">
    <source>
        <dbReference type="EMBL" id="GAN55711.1"/>
    </source>
</evidence>
<gene>
    <name evidence="2" type="ORF">Tasa_056_024</name>
</gene>
<name>A0A0D6MQH4_9PROT</name>
<dbReference type="GO" id="GO:0016491">
    <property type="term" value="F:oxidoreductase activity"/>
    <property type="evidence" value="ECO:0007669"/>
    <property type="project" value="InterPro"/>
</dbReference>
<organism evidence="2 3">
    <name type="scientific">Tanticharoenia sakaeratensis NBRC 103193</name>
    <dbReference type="NCBI Taxonomy" id="1231623"/>
    <lineage>
        <taxon>Bacteria</taxon>
        <taxon>Pseudomonadati</taxon>
        <taxon>Pseudomonadota</taxon>
        <taxon>Alphaproteobacteria</taxon>
        <taxon>Acetobacterales</taxon>
        <taxon>Acetobacteraceae</taxon>
        <taxon>Tanticharoenia</taxon>
    </lineage>
</organism>
<keyword evidence="3" id="KW-1185">Reference proteome</keyword>
<comment type="caution">
    <text evidence="2">The sequence shown here is derived from an EMBL/GenBank/DDBJ whole genome shotgun (WGS) entry which is preliminary data.</text>
</comment>
<reference evidence="2 3" key="1">
    <citation type="submission" date="2012-10" db="EMBL/GenBank/DDBJ databases">
        <title>Genome sequencing of Tanticharoenia sakaeratensis NBRC 103193.</title>
        <authorList>
            <person name="Azuma Y."/>
            <person name="Hadano H."/>
            <person name="Hirakawa H."/>
            <person name="Matsushita K."/>
        </authorList>
    </citation>
    <scope>NUCLEOTIDE SEQUENCE [LARGE SCALE GENOMIC DNA]</scope>
    <source>
        <strain evidence="2 3">NBRC 103193</strain>
    </source>
</reference>
<accession>A0A0D6MQH4</accession>
<dbReference type="Proteomes" id="UP000032679">
    <property type="component" value="Unassembled WGS sequence"/>
</dbReference>
<protein>
    <recommendedName>
        <fullName evidence="1">ER-bound oxygenase mpaB/mpaB'/Rubber oxygenase catalytic domain-containing protein</fullName>
    </recommendedName>
</protein>